<reference evidence="2" key="1">
    <citation type="journal article" date="2022" name="Mol. Ecol. Resour.">
        <title>The genomes of chicory, endive, great burdock and yacon provide insights into Asteraceae palaeo-polyploidization history and plant inulin production.</title>
        <authorList>
            <person name="Fan W."/>
            <person name="Wang S."/>
            <person name="Wang H."/>
            <person name="Wang A."/>
            <person name="Jiang F."/>
            <person name="Liu H."/>
            <person name="Zhao H."/>
            <person name="Xu D."/>
            <person name="Zhang Y."/>
        </authorList>
    </citation>
    <scope>NUCLEOTIDE SEQUENCE [LARGE SCALE GENOMIC DNA]</scope>
    <source>
        <strain evidence="2">cv. Niubang</strain>
    </source>
</reference>
<reference evidence="1 2" key="2">
    <citation type="journal article" date="2022" name="Mol. Ecol. Resour.">
        <title>The genomes of chicory, endive, great burdock and yacon provide insights into Asteraceae paleo-polyploidization history and plant inulin production.</title>
        <authorList>
            <person name="Fan W."/>
            <person name="Wang S."/>
            <person name="Wang H."/>
            <person name="Wang A."/>
            <person name="Jiang F."/>
            <person name="Liu H."/>
            <person name="Zhao H."/>
            <person name="Xu D."/>
            <person name="Zhang Y."/>
        </authorList>
    </citation>
    <scope>NUCLEOTIDE SEQUENCE [LARGE SCALE GENOMIC DNA]</scope>
    <source>
        <strain evidence="2">cv. Niubang</strain>
    </source>
</reference>
<evidence type="ECO:0000313" key="2">
    <source>
        <dbReference type="Proteomes" id="UP001055879"/>
    </source>
</evidence>
<accession>A0ACB9CM60</accession>
<dbReference type="EMBL" id="CM042050">
    <property type="protein sequence ID" value="KAI3735404.1"/>
    <property type="molecule type" value="Genomic_DNA"/>
</dbReference>
<sequence>MLNQGEDLLPTISEVSTLEQSQNSDQGTTELSTSTHEAQSSPESKDSLCYCKFLFLYNFVSIIEPKKVSEALKDPNWVKAMKEELLQFERNEVWTLVPLSKDKTAIGTKWVFKNKKDEDGVVIRNKERLVAKGYCQEEGIDYEETFSHVARLEAIRIFLSFATHRGFKVYQIDVKSAFQNGQIQEEVYVQQPPGFESSKYSNHVYFKLSSCKWFRKRYLKGTKNVGLWYPKNSGFDLVAYTDSDYGGCKLDRKSTTGSCQFLGGKLVSWTSNKQNCVSTSTAEAEYVAAASCCSQVLWMRTQLRDYGLDIDKIVILCDSKSAIAILFCTLKPSILISDYQLADLFKKALDEKRFSFLVGKLVLLLLFLHVKFILVKEEQKELHEEDLVNSKGSKEVILVERSLQSKGVQISATIQSWQSCMGSTMISHWTMQISSSEILGKQEDQERGTKPKNLVFNRLIAIRLGDEMIGDGKLPAEGTITKVSEIKSHKPTTLSTGYPGARPLPAKLLMYLGSEEGRLAYIRWHTTPEPNPATPPHAPRKEVDEVKEATKPKKKKKKKAKVVTEEAKAKTTVAEDVKPMKEKKKKAKRPRTETKEATKEKAIEASAEGPSKKLKKKKLVKLADKDKSKVSAEAHLNVSEKEPVDENEEPLQRRRKRVLIFESPKVEIPQQEEERPQSPLLVATNIAREVLQQCKVDLGVTNFSMEVEDLTGLPSSDEEEEGEKWKEEKSLEENIGGKDAECTPPNHTPRASLIHIHADLVQRDIEIGPHSPNPNQPIRTEEILFSSVPHISGEAQSTPSSQKDGRAVISVHSSQNTTQTSAEAFSTLIENLRRDTESSPKRIDDRTSIEDSSKELRRLEGNPIDPNAKTSSEGANNSLAKSGPCVGPDVTLSTFVTKDEFKACADTVSQNLEDLKSSIPTAPKEPEDPNIVAEALFELKRISEQNFAEVKKLMEASAANATKNDFNEDEIKVMTHSVMVPVQAPSSYSAQTPLTRTHIKDLATKEELTTLGKMLLQNMNPLGSDMIKEGKVVATEMKRTVATLNFKSDYEINRTSMEVNDAMKRIKDHAEAYLCRRKKRNEPATCQAEAKQKKPRHDDQGPDGSGPGHHEGRWLIQQLLHQFQPLLFRSCPYRREPQRAQNKDANLVPLRGSTEILSQNIPKKSSKLNDKAKTPSAEGTSRKKPLDDRVKEIVQSMDAMQIPIPRPPQKELKFHENIYTYLYNAEPEGVYLESNMHPLIKEDVRRRFNDTTRDKSEVWSLSDIKEVVGLSLHSFCNKTIMYVKYVVNKKDGKQYTFTNANVKNLSPYDLPQLHAFTE</sequence>
<protein>
    <submittedName>
        <fullName evidence="1">Uncharacterized protein</fullName>
    </submittedName>
</protein>
<comment type="caution">
    <text evidence="1">The sequence shown here is derived from an EMBL/GenBank/DDBJ whole genome shotgun (WGS) entry which is preliminary data.</text>
</comment>
<evidence type="ECO:0000313" key="1">
    <source>
        <dbReference type="EMBL" id="KAI3735404.1"/>
    </source>
</evidence>
<gene>
    <name evidence="1" type="ORF">L6452_14900</name>
</gene>
<dbReference type="Proteomes" id="UP001055879">
    <property type="component" value="Linkage Group LG04"/>
</dbReference>
<organism evidence="1 2">
    <name type="scientific">Arctium lappa</name>
    <name type="common">Greater burdock</name>
    <name type="synonym">Lappa major</name>
    <dbReference type="NCBI Taxonomy" id="4217"/>
    <lineage>
        <taxon>Eukaryota</taxon>
        <taxon>Viridiplantae</taxon>
        <taxon>Streptophyta</taxon>
        <taxon>Embryophyta</taxon>
        <taxon>Tracheophyta</taxon>
        <taxon>Spermatophyta</taxon>
        <taxon>Magnoliopsida</taxon>
        <taxon>eudicotyledons</taxon>
        <taxon>Gunneridae</taxon>
        <taxon>Pentapetalae</taxon>
        <taxon>asterids</taxon>
        <taxon>campanulids</taxon>
        <taxon>Asterales</taxon>
        <taxon>Asteraceae</taxon>
        <taxon>Carduoideae</taxon>
        <taxon>Cardueae</taxon>
        <taxon>Arctiinae</taxon>
        <taxon>Arctium</taxon>
    </lineage>
</organism>
<keyword evidence="2" id="KW-1185">Reference proteome</keyword>
<name>A0ACB9CM60_ARCLA</name>
<proteinExistence type="predicted"/>